<keyword evidence="4" id="KW-1133">Transmembrane helix</keyword>
<organism evidence="5 6">
    <name type="scientific">Methyloligella solikamskensis</name>
    <dbReference type="NCBI Taxonomy" id="1177756"/>
    <lineage>
        <taxon>Bacteria</taxon>
        <taxon>Pseudomonadati</taxon>
        <taxon>Pseudomonadota</taxon>
        <taxon>Alphaproteobacteria</taxon>
        <taxon>Hyphomicrobiales</taxon>
        <taxon>Hyphomicrobiaceae</taxon>
        <taxon>Methyloligella</taxon>
    </lineage>
</organism>
<evidence type="ECO:0000313" key="5">
    <source>
        <dbReference type="EMBL" id="MFD0987037.1"/>
    </source>
</evidence>
<dbReference type="SUPFAM" id="SSF53448">
    <property type="entry name" value="Nucleotide-diphospho-sugar transferases"/>
    <property type="match status" value="1"/>
</dbReference>
<dbReference type="EC" id="2.4.-.-" evidence="5"/>
<comment type="similarity">
    <text evidence="1">Belongs to the glycosyltransferase 2 family.</text>
</comment>
<evidence type="ECO:0000256" key="4">
    <source>
        <dbReference type="SAM" id="Phobius"/>
    </source>
</evidence>
<keyword evidence="4" id="KW-0812">Transmembrane</keyword>
<feature type="transmembrane region" description="Helical" evidence="4">
    <location>
        <begin position="321"/>
        <end position="340"/>
    </location>
</feature>
<evidence type="ECO:0000256" key="1">
    <source>
        <dbReference type="ARBA" id="ARBA00006739"/>
    </source>
</evidence>
<dbReference type="GO" id="GO:0016757">
    <property type="term" value="F:glycosyltransferase activity"/>
    <property type="evidence" value="ECO:0007669"/>
    <property type="project" value="UniProtKB-KW"/>
</dbReference>
<dbReference type="Proteomes" id="UP001597102">
    <property type="component" value="Unassembled WGS sequence"/>
</dbReference>
<sequence>MSDIEFGLSIITGQSGQSLFVVFWYFLLFELPRYGIAFVAVSVAPLAVKLLPSPRSAAPRVAAFDRRSVTAIVAGHNEADVIERCVRSLHEQSLPPLEIIVVSDGSRDEMAEISARLVREGLLTRALSTDMRGGKSAAMNLAIAASRGDIIVNADADCSYDRFALANIVEPFADPTVGGVSGDIVPRNGDASLTAKMQAIEYLLTISIGKLVGNATEQVVCISGAFSAFRRDALDDVAGFDVGGGEDLDITMRLREKGWRVVFAGEAICYTDVPVKTWTLIRQRLRWERDSIWIRYRKHRRLLIPSWSGFRMLEAFHQWDFLIFGVLAAVIFPIYLVWLFGQYGAVAIPILIAMQLAMMAGDFILLAMADLVTGRPVFAQNAVYMPAYSIYTGYFMRFVRLYAYFEEVFLFGSRRDNYVPAKVRAVRPW</sequence>
<gene>
    <name evidence="5" type="ORF">ACFQ2F_07980</name>
</gene>
<dbReference type="RefSeq" id="WP_379088281.1">
    <property type="nucleotide sequence ID" value="NZ_JBHTJO010000001.1"/>
</dbReference>
<dbReference type="InterPro" id="IPR029044">
    <property type="entry name" value="Nucleotide-diphossugar_trans"/>
</dbReference>
<evidence type="ECO:0000256" key="2">
    <source>
        <dbReference type="ARBA" id="ARBA00022676"/>
    </source>
</evidence>
<evidence type="ECO:0000256" key="3">
    <source>
        <dbReference type="ARBA" id="ARBA00022679"/>
    </source>
</evidence>
<feature type="transmembrane region" description="Helical" evidence="4">
    <location>
        <begin position="7"/>
        <end position="28"/>
    </location>
</feature>
<protein>
    <submittedName>
        <fullName evidence="5">Glycosyltransferase</fullName>
        <ecNumber evidence="5">2.4.-.-</ecNumber>
    </submittedName>
</protein>
<keyword evidence="3 5" id="KW-0808">Transferase</keyword>
<comment type="caution">
    <text evidence="5">The sequence shown here is derived from an EMBL/GenBank/DDBJ whole genome shotgun (WGS) entry which is preliminary data.</text>
</comment>
<keyword evidence="4" id="KW-0472">Membrane</keyword>
<reference evidence="6" key="1">
    <citation type="journal article" date="2019" name="Int. J. Syst. Evol. Microbiol.">
        <title>The Global Catalogue of Microorganisms (GCM) 10K type strain sequencing project: providing services to taxonomists for standard genome sequencing and annotation.</title>
        <authorList>
            <consortium name="The Broad Institute Genomics Platform"/>
            <consortium name="The Broad Institute Genome Sequencing Center for Infectious Disease"/>
            <person name="Wu L."/>
            <person name="Ma J."/>
        </authorList>
    </citation>
    <scope>NUCLEOTIDE SEQUENCE [LARGE SCALE GENOMIC DNA]</scope>
    <source>
        <strain evidence="6">CCUG 61697</strain>
    </source>
</reference>
<feature type="transmembrane region" description="Helical" evidence="4">
    <location>
        <begin position="346"/>
        <end position="368"/>
    </location>
</feature>
<dbReference type="EMBL" id="JBHTJO010000001">
    <property type="protein sequence ID" value="MFD0987037.1"/>
    <property type="molecule type" value="Genomic_DNA"/>
</dbReference>
<dbReference type="Pfam" id="PF13641">
    <property type="entry name" value="Glyco_tranf_2_3"/>
    <property type="match status" value="1"/>
</dbReference>
<proteinExistence type="inferred from homology"/>
<dbReference type="PANTHER" id="PTHR43630">
    <property type="entry name" value="POLY-BETA-1,6-N-ACETYL-D-GLUCOSAMINE SYNTHASE"/>
    <property type="match status" value="1"/>
</dbReference>
<keyword evidence="6" id="KW-1185">Reference proteome</keyword>
<dbReference type="Gene3D" id="3.90.550.10">
    <property type="entry name" value="Spore Coat Polysaccharide Biosynthesis Protein SpsA, Chain A"/>
    <property type="match status" value="1"/>
</dbReference>
<name>A0ABW3J995_9HYPH</name>
<keyword evidence="2 5" id="KW-0328">Glycosyltransferase</keyword>
<dbReference type="CDD" id="cd06423">
    <property type="entry name" value="CESA_like"/>
    <property type="match status" value="1"/>
</dbReference>
<dbReference type="PANTHER" id="PTHR43630:SF1">
    <property type="entry name" value="POLY-BETA-1,6-N-ACETYL-D-GLUCOSAMINE SYNTHASE"/>
    <property type="match status" value="1"/>
</dbReference>
<evidence type="ECO:0000313" key="6">
    <source>
        <dbReference type="Proteomes" id="UP001597102"/>
    </source>
</evidence>
<accession>A0ABW3J995</accession>